<gene>
    <name evidence="2" type="ORF">AXG93_1162s1060</name>
</gene>
<evidence type="ECO:0000313" key="3">
    <source>
        <dbReference type="Proteomes" id="UP000077202"/>
    </source>
</evidence>
<organism evidence="2 3">
    <name type="scientific">Marchantia polymorpha subsp. ruderalis</name>
    <dbReference type="NCBI Taxonomy" id="1480154"/>
    <lineage>
        <taxon>Eukaryota</taxon>
        <taxon>Viridiplantae</taxon>
        <taxon>Streptophyta</taxon>
        <taxon>Embryophyta</taxon>
        <taxon>Marchantiophyta</taxon>
        <taxon>Marchantiopsida</taxon>
        <taxon>Marchantiidae</taxon>
        <taxon>Marchantiales</taxon>
        <taxon>Marchantiaceae</taxon>
        <taxon>Marchantia</taxon>
    </lineage>
</organism>
<feature type="region of interest" description="Disordered" evidence="1">
    <location>
        <begin position="71"/>
        <end position="90"/>
    </location>
</feature>
<reference evidence="2" key="1">
    <citation type="submission" date="2016-03" db="EMBL/GenBank/DDBJ databases">
        <title>Mechanisms controlling the formation of the plant cell surface in tip-growing cells are functionally conserved among land plants.</title>
        <authorList>
            <person name="Honkanen S."/>
            <person name="Jones V.A."/>
            <person name="Morieri G."/>
            <person name="Champion C."/>
            <person name="Hetherington A.J."/>
            <person name="Kelly S."/>
            <person name="Saint-Marcoux D."/>
            <person name="Proust H."/>
            <person name="Prescott H."/>
            <person name="Dolan L."/>
        </authorList>
    </citation>
    <scope>NUCLEOTIDE SEQUENCE [LARGE SCALE GENOMIC DNA]</scope>
    <source>
        <tissue evidence="2">Whole gametophyte</tissue>
    </source>
</reference>
<dbReference type="Proteomes" id="UP000077202">
    <property type="component" value="Unassembled WGS sequence"/>
</dbReference>
<feature type="compositionally biased region" description="Pro residues" evidence="1">
    <location>
        <begin position="18"/>
        <end position="31"/>
    </location>
</feature>
<name>A0A176WQ37_MARPO</name>
<feature type="region of interest" description="Disordered" evidence="1">
    <location>
        <begin position="1"/>
        <end position="31"/>
    </location>
</feature>
<proteinExistence type="predicted"/>
<evidence type="ECO:0000256" key="1">
    <source>
        <dbReference type="SAM" id="MobiDB-lite"/>
    </source>
</evidence>
<sequence length="223" mass="24355">MDLTGLDLGEVRLGSEPSPLPLPFPLPQPPTPNPMGLDQVPIPTNANPHGLDWTGLDCGKAMSVRMEKRKEQRASAALRRPRRSRSFRNRSVRAACDARRARDDIDIGKASSGPGSIFGSESWHPMLLQQSHGEKVRCLIKMIDQQSKLFEHGSMSPIQQLQVRRFRSLLALAQHFDNKSQVKVGGTARDSAAVDESERGAIQLGAELSQLSLSPSSPSSKSS</sequence>
<protein>
    <submittedName>
        <fullName evidence="2">Uncharacterized protein</fullName>
    </submittedName>
</protein>
<evidence type="ECO:0000313" key="2">
    <source>
        <dbReference type="EMBL" id="OAE35230.1"/>
    </source>
</evidence>
<feature type="compositionally biased region" description="Basic residues" evidence="1">
    <location>
        <begin position="79"/>
        <end position="90"/>
    </location>
</feature>
<comment type="caution">
    <text evidence="2">The sequence shown here is derived from an EMBL/GenBank/DDBJ whole genome shotgun (WGS) entry which is preliminary data.</text>
</comment>
<dbReference type="AlphaFoldDB" id="A0A176WQ37"/>
<accession>A0A176WQ37</accession>
<dbReference type="EMBL" id="LVLJ01000219">
    <property type="protein sequence ID" value="OAE35230.1"/>
    <property type="molecule type" value="Genomic_DNA"/>
</dbReference>
<keyword evidence="3" id="KW-1185">Reference proteome</keyword>